<dbReference type="AGR" id="MGI:105126"/>
<name>Q9D717_MOUSE</name>
<dbReference type="PeptideAtlas" id="Q9D717"/>
<reference evidence="2" key="3">
    <citation type="journal article" date="2000" name="Genome Res.">
        <title>RIKEN integrated sequence analysis (RISA) system--384-format sequencing pipeline with 384 multicapillary sequencer.</title>
        <authorList>
            <person name="Shibata K."/>
            <person name="Itoh M."/>
            <person name="Aizawa K."/>
            <person name="Nagaoka S."/>
            <person name="Sasaki N."/>
            <person name="Carninci P."/>
            <person name="Konno H."/>
            <person name="Akiyama J."/>
            <person name="Nishi K."/>
            <person name="Kitsunai T."/>
            <person name="Tashiro H."/>
            <person name="Itoh M."/>
            <person name="Sumi N."/>
            <person name="Ishii Y."/>
            <person name="Nakamura S."/>
            <person name="Hazama M."/>
            <person name="Nishine T."/>
            <person name="Harada A."/>
            <person name="Yamamoto R."/>
            <person name="Matsumoto H."/>
            <person name="Sakaguchi S."/>
            <person name="Ikegami T."/>
            <person name="Kashiwagi K."/>
            <person name="Fujiwake S."/>
            <person name="Inoue K."/>
            <person name="Togawa Y."/>
            <person name="Izawa M."/>
            <person name="Ohara E."/>
            <person name="Watahiki M."/>
            <person name="Yoneda Y."/>
            <person name="Ishikawa T."/>
            <person name="Ozawa K."/>
            <person name="Tanaka T."/>
            <person name="Matsuura S."/>
            <person name="Kawai J."/>
            <person name="Okazaki Y."/>
            <person name="Muramatsu M."/>
            <person name="Inoue Y."/>
            <person name="Kira A."/>
            <person name="Hayashizaki Y."/>
        </authorList>
    </citation>
    <scope>NUCLEOTIDE SEQUENCE</scope>
    <source>
        <strain evidence="2">C57BL/6J</strain>
        <tissue evidence="2">Tongue</tissue>
    </source>
</reference>
<reference evidence="2" key="7">
    <citation type="journal article" date="2005" name="Science">
        <title>The Transcriptional Landscape of the Mammalian Genome.</title>
        <authorList>
            <consortium name="The FANTOM Consortium"/>
            <consortium name="Riken Genome Exploration Research Group and Genome Science Group (Genome Network Project Core Group)"/>
        </authorList>
    </citation>
    <scope>NUCLEOTIDE SEQUENCE</scope>
    <source>
        <strain evidence="2">C57BL/6J</strain>
        <tissue evidence="2">Tongue</tissue>
    </source>
</reference>
<feature type="region of interest" description="Disordered" evidence="1">
    <location>
        <begin position="18"/>
        <end position="99"/>
    </location>
</feature>
<dbReference type="AlphaFoldDB" id="Q9D717"/>
<dbReference type="EMBL" id="AK009733">
    <property type="protein sequence ID" value="BAB26468.1"/>
    <property type="molecule type" value="mRNA"/>
</dbReference>
<sequence>MAVTITLKTLQQQTFKIRMEPDETVRAGARGRERPGAGVGGGRDAGIQREGRRGRRGQALPSPSSPTSSDPPDRPCPAPAARALFPGQSLGVPRSGSRVSCGLRVPSLQAAQVAQFALSANEVPTGDYNDDNNKWS</sequence>
<reference evidence="2" key="8">
    <citation type="journal article" date="2005" name="Science">
        <title>Antisense Transcription in the Mammalian Transcriptome.</title>
        <authorList>
            <consortium name="RIKEN Genome Exploration Research Group and Genome Science Group (Genome Network Project Core Group) and the FANTOM Consortium"/>
        </authorList>
    </citation>
    <scope>NUCLEOTIDE SEQUENCE</scope>
    <source>
        <strain evidence="2">C57BL/6J</strain>
        <tissue evidence="2">Tongue</tissue>
    </source>
</reference>
<evidence type="ECO:0000313" key="3">
    <source>
        <dbReference type="MGI" id="MGI:105126"/>
    </source>
</evidence>
<evidence type="ECO:0000256" key="1">
    <source>
        <dbReference type="SAM" id="MobiDB-lite"/>
    </source>
</evidence>
<feature type="compositionally biased region" description="Low complexity" evidence="1">
    <location>
        <begin position="61"/>
        <end position="70"/>
    </location>
</feature>
<reference evidence="2" key="2">
    <citation type="journal article" date="2000" name="Genome Res.">
        <title>Normalization and subtraction of cap-trapper-selected cDNAs to prepare full-length cDNA libraries for rapid discovery of new genes.</title>
        <authorList>
            <person name="Carninci P."/>
            <person name="Shibata Y."/>
            <person name="Hayatsu N."/>
            <person name="Sugahara Y."/>
            <person name="Shibata K."/>
            <person name="Itoh M."/>
            <person name="Konno H."/>
            <person name="Okazaki Y."/>
            <person name="Muramatsu M."/>
            <person name="Hayashizaki Y."/>
        </authorList>
    </citation>
    <scope>NUCLEOTIDE SEQUENCE</scope>
    <source>
        <strain evidence="2">C57BL/6J</strain>
        <tissue evidence="2">Tongue</tissue>
    </source>
</reference>
<dbReference type="MGI" id="MGI:105126">
    <property type="gene designation" value="Rad23a"/>
</dbReference>
<organism evidence="2">
    <name type="scientific">Mus musculus</name>
    <name type="common">Mouse</name>
    <dbReference type="NCBI Taxonomy" id="10090"/>
    <lineage>
        <taxon>Eukaryota</taxon>
        <taxon>Metazoa</taxon>
        <taxon>Chordata</taxon>
        <taxon>Craniata</taxon>
        <taxon>Vertebrata</taxon>
        <taxon>Euteleostomi</taxon>
        <taxon>Mammalia</taxon>
        <taxon>Eutheria</taxon>
        <taxon>Euarchontoglires</taxon>
        <taxon>Glires</taxon>
        <taxon>Rodentia</taxon>
        <taxon>Myomorpha</taxon>
        <taxon>Muroidea</taxon>
        <taxon>Muridae</taxon>
        <taxon>Murinae</taxon>
        <taxon>Mus</taxon>
        <taxon>Mus</taxon>
    </lineage>
</organism>
<proteinExistence type="evidence at transcript level"/>
<reference evidence="2" key="1">
    <citation type="journal article" date="1999" name="Methods Enzymol.">
        <title>High-efficiency full-length cDNA cloning.</title>
        <authorList>
            <person name="Carninci P."/>
            <person name="Hayashizaki Y."/>
        </authorList>
    </citation>
    <scope>NUCLEOTIDE SEQUENCE</scope>
    <source>
        <strain evidence="2">C57BL/6J</strain>
        <tissue evidence="2">Tongue</tissue>
    </source>
</reference>
<feature type="compositionally biased region" description="Basic and acidic residues" evidence="1">
    <location>
        <begin position="18"/>
        <end position="35"/>
    </location>
</feature>
<reference evidence="2" key="6">
    <citation type="journal article" date="2002" name="Nature">
        <title>Analysis of the mouse transcriptome based on functional annotation of 60,770 full-length cDNAs.</title>
        <authorList>
            <consortium name="The FANTOM Consortium and the RIKEN Genome Exploration Research Group Phase I and II Team"/>
        </authorList>
    </citation>
    <scope>NUCLEOTIDE SEQUENCE</scope>
    <source>
        <strain evidence="2">C57BL/6J</strain>
        <tissue evidence="2">Tongue</tissue>
    </source>
</reference>
<protein>
    <submittedName>
        <fullName evidence="2">Uncharacterized protein</fullName>
    </submittedName>
</protein>
<reference evidence="2" key="4">
    <citation type="submission" date="2000-07" db="EMBL/GenBank/DDBJ databases">
        <authorList>
            <person name="Adachi J."/>
            <person name="Aizawa K."/>
            <person name="Akahira S."/>
            <person name="Akimura T."/>
            <person name="Arai A."/>
            <person name="Aono H."/>
            <person name="Arakawa T."/>
            <person name="Bono H."/>
            <person name="Carninci P."/>
            <person name="Fukuda S."/>
            <person name="Fukunishi Y."/>
            <person name="Furuno M."/>
            <person name="Hanagaki T."/>
            <person name="Hara A."/>
            <person name="Hayatsu N."/>
            <person name="Hiramoto K."/>
            <person name="Hiraoka T."/>
            <person name="Hori F."/>
            <person name="Imotani K."/>
            <person name="Ishii Y."/>
            <person name="Itoh M."/>
            <person name="Izawa M."/>
            <person name="Kasukawa T."/>
            <person name="Kato H."/>
            <person name="Kawai J."/>
            <person name="Kojima Y."/>
            <person name="Konno H."/>
            <person name="Kouda M."/>
            <person name="Koya S."/>
            <person name="Kurihara C."/>
            <person name="Matsuyama T."/>
            <person name="Miyazaki A."/>
            <person name="Nishi K."/>
            <person name="Nomura K."/>
            <person name="Numazaki R."/>
            <person name="Ohno M."/>
            <person name="Okazaki Y."/>
            <person name="Okido T."/>
            <person name="Owa C."/>
            <person name="Saito H."/>
            <person name="Saito R."/>
            <person name="Sakai C."/>
            <person name="Sakai K."/>
            <person name="Sano H."/>
            <person name="Sasaki D."/>
            <person name="Shibata K."/>
            <person name="Shibata Y."/>
            <person name="Shinagawa A."/>
            <person name="Shiraki T."/>
            <person name="Sogabe Y."/>
            <person name="Suzuki H."/>
            <person name="Tagami M."/>
            <person name="Tagawa A."/>
            <person name="Takahashi F."/>
            <person name="Tanaka T."/>
            <person name="Tejima Y."/>
            <person name="Toya T."/>
            <person name="Yamamura T."/>
            <person name="Yasunishi A."/>
            <person name="Yoshida K."/>
            <person name="Yoshino M."/>
            <person name="Muramatsu M."/>
            <person name="Hayashizaki Y."/>
        </authorList>
    </citation>
    <scope>NUCLEOTIDE SEQUENCE</scope>
    <source>
        <strain evidence="2">C57BL/6J</strain>
        <tissue evidence="2">Tongue</tissue>
    </source>
</reference>
<evidence type="ECO:0000313" key="2">
    <source>
        <dbReference type="EMBL" id="BAB26468.1"/>
    </source>
</evidence>
<gene>
    <name evidence="3" type="primary">Rad23a</name>
</gene>
<reference evidence="2" key="5">
    <citation type="journal article" date="2001" name="Nature">
        <title>Functional annotation of a full-length mouse cDNA collection.</title>
        <authorList>
            <consortium name="The RIKEN Genome Exploration Research Group Phase II Team and the FANTOM Consortium"/>
        </authorList>
    </citation>
    <scope>NUCLEOTIDE SEQUENCE</scope>
    <source>
        <strain evidence="2">C57BL/6J</strain>
        <tissue evidence="2">Tongue</tissue>
    </source>
</reference>
<accession>Q9D717</accession>